<feature type="transmembrane region" description="Helical" evidence="7">
    <location>
        <begin position="249"/>
        <end position="268"/>
    </location>
</feature>
<evidence type="ECO:0000256" key="4">
    <source>
        <dbReference type="ARBA" id="ARBA00022989"/>
    </source>
</evidence>
<dbReference type="KEGG" id="upv:EJN92_20275"/>
<feature type="transmembrane region" description="Helical" evidence="7">
    <location>
        <begin position="197"/>
        <end position="218"/>
    </location>
</feature>
<evidence type="ECO:0000259" key="8">
    <source>
        <dbReference type="Pfam" id="PF06271"/>
    </source>
</evidence>
<proteinExistence type="predicted"/>
<dbReference type="OrthoDB" id="9787732at2"/>
<feature type="region of interest" description="Disordered" evidence="6">
    <location>
        <begin position="147"/>
        <end position="166"/>
    </location>
</feature>
<keyword evidence="10" id="KW-1185">Reference proteome</keyword>
<dbReference type="EMBL" id="CP034464">
    <property type="protein sequence ID" value="AZP14130.1"/>
    <property type="molecule type" value="Genomic_DNA"/>
</dbReference>
<dbReference type="Proteomes" id="UP000275663">
    <property type="component" value="Chromosome"/>
</dbReference>
<dbReference type="RefSeq" id="WP_126129491.1">
    <property type="nucleotide sequence ID" value="NZ_CP034464.1"/>
</dbReference>
<name>A0A3S9HPU7_9BURK</name>
<evidence type="ECO:0000313" key="9">
    <source>
        <dbReference type="EMBL" id="AZP14130.1"/>
    </source>
</evidence>
<feature type="transmembrane region" description="Helical" evidence="7">
    <location>
        <begin position="36"/>
        <end position="62"/>
    </location>
</feature>
<dbReference type="InterPro" id="IPR051791">
    <property type="entry name" value="Pra-immunoreactive"/>
</dbReference>
<dbReference type="GO" id="GO:0005886">
    <property type="term" value="C:plasma membrane"/>
    <property type="evidence" value="ECO:0007669"/>
    <property type="project" value="UniProtKB-SubCell"/>
</dbReference>
<organism evidence="9 10">
    <name type="scientific">Undibacterium parvum</name>
    <dbReference type="NCBI Taxonomy" id="401471"/>
    <lineage>
        <taxon>Bacteria</taxon>
        <taxon>Pseudomonadati</taxon>
        <taxon>Pseudomonadota</taxon>
        <taxon>Betaproteobacteria</taxon>
        <taxon>Burkholderiales</taxon>
        <taxon>Oxalobacteraceae</taxon>
        <taxon>Undibacterium</taxon>
    </lineage>
</organism>
<gene>
    <name evidence="9" type="ORF">EJN92_20275</name>
</gene>
<dbReference type="PANTHER" id="PTHR36115">
    <property type="entry name" value="PROLINE-RICH ANTIGEN HOMOLOG-RELATED"/>
    <property type="match status" value="1"/>
</dbReference>
<dbReference type="Pfam" id="PF06271">
    <property type="entry name" value="RDD"/>
    <property type="match status" value="1"/>
</dbReference>
<reference evidence="9 10" key="1">
    <citation type="journal article" date="2011" name="Int. J. Syst. Evol. Microbiol.">
        <title>Description of Undibacterium oligocarboniphilum sp. nov., isolated from purified water, and Undibacterium pigrum strain CCUG 49012 as the type strain of Undibacterium parvum sp. nov., and emended descriptions of the genus Undibacterium and the species Undibacterium pigrum.</title>
        <authorList>
            <person name="Eder W."/>
            <person name="Wanner G."/>
            <person name="Ludwig W."/>
            <person name="Busse H.J."/>
            <person name="Ziemke-Kageler F."/>
            <person name="Lang E."/>
        </authorList>
    </citation>
    <scope>NUCLEOTIDE SEQUENCE [LARGE SCALE GENOMIC DNA]</scope>
    <source>
        <strain evidence="9 10">DSM 23061</strain>
    </source>
</reference>
<evidence type="ECO:0000256" key="5">
    <source>
        <dbReference type="ARBA" id="ARBA00023136"/>
    </source>
</evidence>
<feature type="domain" description="RDD" evidence="8">
    <location>
        <begin position="201"/>
        <end position="280"/>
    </location>
</feature>
<dbReference type="PANTHER" id="PTHR36115:SF6">
    <property type="entry name" value="PROLINE-RICH ANTIGEN HOMOLOG"/>
    <property type="match status" value="1"/>
</dbReference>
<keyword evidence="3 7" id="KW-0812">Transmembrane</keyword>
<evidence type="ECO:0000256" key="7">
    <source>
        <dbReference type="SAM" id="Phobius"/>
    </source>
</evidence>
<comment type="subcellular location">
    <subcellularLocation>
        <location evidence="1">Cell membrane</location>
        <topology evidence="1">Multi-pass membrane protein</topology>
    </subcellularLocation>
</comment>
<accession>A0A3S9HPU7</accession>
<evidence type="ECO:0000313" key="10">
    <source>
        <dbReference type="Proteomes" id="UP000275663"/>
    </source>
</evidence>
<evidence type="ECO:0000256" key="2">
    <source>
        <dbReference type="ARBA" id="ARBA00022475"/>
    </source>
</evidence>
<evidence type="ECO:0000256" key="1">
    <source>
        <dbReference type="ARBA" id="ARBA00004651"/>
    </source>
</evidence>
<feature type="compositionally biased region" description="Acidic residues" evidence="6">
    <location>
        <begin position="155"/>
        <end position="166"/>
    </location>
</feature>
<keyword evidence="4 7" id="KW-1133">Transmembrane helix</keyword>
<keyword evidence="2" id="KW-1003">Cell membrane</keyword>
<evidence type="ECO:0000256" key="3">
    <source>
        <dbReference type="ARBA" id="ARBA00022692"/>
    </source>
</evidence>
<protein>
    <submittedName>
        <fullName evidence="9">RDD family protein</fullName>
    </submittedName>
</protein>
<feature type="transmembrane region" description="Helical" evidence="7">
    <location>
        <begin position="82"/>
        <end position="99"/>
    </location>
</feature>
<dbReference type="AlphaFoldDB" id="A0A3S9HPU7"/>
<dbReference type="InterPro" id="IPR010432">
    <property type="entry name" value="RDD"/>
</dbReference>
<sequence length="315" mass="34687">MTKSSKFNPRAWVSPEAFNVKPDLLGLPLATAGRRALAITLDICVIGLLSSLAWLWLLAAIAAVLHQLRKSSADVSYKQRRWLWLALLLLSIVASIQMVRKLDDQTQSKSVNAVRALDDDVDEQVAKAKLLIASATSSANVATNAANNTATDTANESEQESLPEETDAARIATLEQELALARLPSTLKWREQVMKSLSSMGLHFGWAIVYFSLLPYWWNGQSLGKRVFGLRVLELTGKPMRPLLNLSRYGGYAAGMATGGIGFLQVLWDMNRQAIQDKIAHTVVVDLRQPRRLDLLEAHLNQPTSSEQTQDGTAV</sequence>
<keyword evidence="5 7" id="KW-0472">Membrane</keyword>
<evidence type="ECO:0000256" key="6">
    <source>
        <dbReference type="SAM" id="MobiDB-lite"/>
    </source>
</evidence>